<evidence type="ECO:0000259" key="9">
    <source>
        <dbReference type="Pfam" id="PF00924"/>
    </source>
</evidence>
<dbReference type="EMBL" id="JACIEK010000001">
    <property type="protein sequence ID" value="MBB3996309.1"/>
    <property type="molecule type" value="Genomic_DNA"/>
</dbReference>
<evidence type="ECO:0000256" key="6">
    <source>
        <dbReference type="ARBA" id="ARBA00023136"/>
    </source>
</evidence>
<dbReference type="InterPro" id="IPR011014">
    <property type="entry name" value="MscS_channel_TM-2"/>
</dbReference>
<dbReference type="InterPro" id="IPR022249">
    <property type="entry name" value="DUF3772"/>
</dbReference>
<dbReference type="Gene3D" id="3.30.70.100">
    <property type="match status" value="1"/>
</dbReference>
<dbReference type="InterPro" id="IPR023408">
    <property type="entry name" value="MscS_beta-dom_sf"/>
</dbReference>
<feature type="transmembrane region" description="Helical" evidence="7">
    <location>
        <begin position="246"/>
        <end position="269"/>
    </location>
</feature>
<feature type="domain" description="Mechanosensitive ion channel MscS" evidence="9">
    <location>
        <begin position="618"/>
        <end position="683"/>
    </location>
</feature>
<protein>
    <submittedName>
        <fullName evidence="11">Small-conductance mechanosensitive channel</fullName>
    </submittedName>
</protein>
<keyword evidence="6 7" id="KW-0472">Membrane</keyword>
<feature type="chain" id="PRO_5031444948" evidence="8">
    <location>
        <begin position="29"/>
        <end position="778"/>
    </location>
</feature>
<feature type="transmembrane region" description="Helical" evidence="7">
    <location>
        <begin position="327"/>
        <end position="348"/>
    </location>
</feature>
<reference evidence="11 12" key="1">
    <citation type="submission" date="2020-08" db="EMBL/GenBank/DDBJ databases">
        <title>Genomic Encyclopedia of Type Strains, Phase IV (KMG-IV): sequencing the most valuable type-strain genomes for metagenomic binning, comparative biology and taxonomic classification.</title>
        <authorList>
            <person name="Goeker M."/>
        </authorList>
    </citation>
    <scope>NUCLEOTIDE SEQUENCE [LARGE SCALE GENOMIC DNA]</scope>
    <source>
        <strain evidence="11 12">DSM 102238</strain>
    </source>
</reference>
<gene>
    <name evidence="11" type="ORF">GGR04_000130</name>
</gene>
<feature type="domain" description="DUF3772" evidence="10">
    <location>
        <begin position="127"/>
        <end position="185"/>
    </location>
</feature>
<dbReference type="InterPro" id="IPR010920">
    <property type="entry name" value="LSM_dom_sf"/>
</dbReference>
<feature type="transmembrane region" description="Helical" evidence="7">
    <location>
        <begin position="281"/>
        <end position="306"/>
    </location>
</feature>
<dbReference type="Pfam" id="PF00924">
    <property type="entry name" value="MS_channel_2nd"/>
    <property type="match status" value="1"/>
</dbReference>
<dbReference type="SUPFAM" id="SSF82689">
    <property type="entry name" value="Mechanosensitive channel protein MscS (YggB), C-terminal domain"/>
    <property type="match status" value="1"/>
</dbReference>
<comment type="similarity">
    <text evidence="2">Belongs to the MscS (TC 1.A.23) family.</text>
</comment>
<dbReference type="AlphaFoldDB" id="A0A7W6E8Q3"/>
<dbReference type="InterPro" id="IPR006685">
    <property type="entry name" value="MscS_channel_2nd"/>
</dbReference>
<dbReference type="SUPFAM" id="SSF82861">
    <property type="entry name" value="Mechanosensitive channel protein MscS (YggB), transmembrane region"/>
    <property type="match status" value="1"/>
</dbReference>
<dbReference type="SUPFAM" id="SSF50182">
    <property type="entry name" value="Sm-like ribonucleoproteins"/>
    <property type="match status" value="1"/>
</dbReference>
<dbReference type="PANTHER" id="PTHR30347">
    <property type="entry name" value="POTASSIUM CHANNEL RELATED"/>
    <property type="match status" value="1"/>
</dbReference>
<feature type="transmembrane region" description="Helical" evidence="7">
    <location>
        <begin position="199"/>
        <end position="217"/>
    </location>
</feature>
<dbReference type="Pfam" id="PF12607">
    <property type="entry name" value="DUF3772"/>
    <property type="match status" value="1"/>
</dbReference>
<dbReference type="InterPro" id="IPR052702">
    <property type="entry name" value="MscS-like_channel"/>
</dbReference>
<organism evidence="11 12">
    <name type="scientific">Aureimonas pseudogalii</name>
    <dbReference type="NCBI Taxonomy" id="1744844"/>
    <lineage>
        <taxon>Bacteria</taxon>
        <taxon>Pseudomonadati</taxon>
        <taxon>Pseudomonadota</taxon>
        <taxon>Alphaproteobacteria</taxon>
        <taxon>Hyphomicrobiales</taxon>
        <taxon>Aurantimonadaceae</taxon>
        <taxon>Aureimonas</taxon>
    </lineage>
</organism>
<evidence type="ECO:0000256" key="7">
    <source>
        <dbReference type="SAM" id="Phobius"/>
    </source>
</evidence>
<feature type="transmembrane region" description="Helical" evidence="7">
    <location>
        <begin position="433"/>
        <end position="457"/>
    </location>
</feature>
<evidence type="ECO:0000256" key="1">
    <source>
        <dbReference type="ARBA" id="ARBA00004651"/>
    </source>
</evidence>
<dbReference type="RefSeq" id="WP_183196832.1">
    <property type="nucleotide sequence ID" value="NZ_JACIEK010000001.1"/>
</dbReference>
<feature type="transmembrane region" description="Helical" evidence="7">
    <location>
        <begin position="478"/>
        <end position="502"/>
    </location>
</feature>
<keyword evidence="8" id="KW-0732">Signal</keyword>
<evidence type="ECO:0000256" key="4">
    <source>
        <dbReference type="ARBA" id="ARBA00022692"/>
    </source>
</evidence>
<dbReference type="InterPro" id="IPR011066">
    <property type="entry name" value="MscS_channel_C_sf"/>
</dbReference>
<dbReference type="PANTHER" id="PTHR30347:SF9">
    <property type="entry name" value="MINICONDUCTANCE MECHANOSENSITIVE CHANNEL MSCM"/>
    <property type="match status" value="1"/>
</dbReference>
<keyword evidence="4 7" id="KW-0812">Transmembrane</keyword>
<keyword evidence="3" id="KW-1003">Cell membrane</keyword>
<dbReference type="Proteomes" id="UP000542776">
    <property type="component" value="Unassembled WGS sequence"/>
</dbReference>
<feature type="transmembrane region" description="Helical" evidence="7">
    <location>
        <begin position="603"/>
        <end position="629"/>
    </location>
</feature>
<sequence length="778" mass="82487">MTTTTRWVRLWAAALFSLWACFALPASAQDAAAPDPVAQLDTLTAELGAITQAADASTDAGQKADLRDRGMAVGSAANAAVALLEPQLVAIDARIAELGEPNDAEAPDIKEQRAKLDTERGDLDSAIKRGRLLAADAKAVIDRMILEINEAFSRDTFKLVPSPLSPALWNGVARSLPDDSARLRDYARVSIAGIPERDMASRLAIVAAGLGLALLLATRVRRRLRQAGRDFALNQVPATRARRSALTLWFVVVGTLAPALGFFALYGALDWADMLTRGTQPLAFALTTIASLGAFMVSLGAGLLLVGKPSWRLLPLGDDTAQRLRSYPPLAATATFLGVLIIEGGRAVGVSQSAAILSNYVVAFGYCALIVAVLVSFGRIRRSNPEVANREPSAQTTLVTLATIAAWVCVVVSLIAALQGYVNFALFLSRQTIWTAVVGASTYLLLVVADDLCTTLLSGESRLGRSLHVGLGLRKTQVGQLGVVLSAVLRIAILVLAALLLSGPLGPGASSLFYQLGDSAEIRIGGFTIVPGSILKAIVVLAVGVALVRGIRHWLDERFLPATDLDPGARNSVSTIVSYIGIILAGFWALTALGIGVERIALVVSALSVGIGFGLQAITQNFVSGLILLAERPVKIGDTVRIGTDEGDVRRISVRSTEIQIADRSTLIVPNSELITKTIRNMTLANPLGRIQIAFSAPLDVDVAAVRAALLEIYGTHRDVLTDPKPSVFIDGIDSGQVQFKSFAFVNGPRLVYATRSEILFQVLERFRAEGLPIVAPA</sequence>
<evidence type="ECO:0000313" key="12">
    <source>
        <dbReference type="Proteomes" id="UP000542776"/>
    </source>
</evidence>
<keyword evidence="5 7" id="KW-1133">Transmembrane helix</keyword>
<feature type="transmembrane region" description="Helical" evidence="7">
    <location>
        <begin position="398"/>
        <end position="421"/>
    </location>
</feature>
<name>A0A7W6E8Q3_9HYPH</name>
<evidence type="ECO:0000256" key="5">
    <source>
        <dbReference type="ARBA" id="ARBA00022989"/>
    </source>
</evidence>
<evidence type="ECO:0000256" key="8">
    <source>
        <dbReference type="SAM" id="SignalP"/>
    </source>
</evidence>
<feature type="transmembrane region" description="Helical" evidence="7">
    <location>
        <begin position="354"/>
        <end position="377"/>
    </location>
</feature>
<feature type="signal peptide" evidence="8">
    <location>
        <begin position="1"/>
        <end position="28"/>
    </location>
</feature>
<dbReference type="GO" id="GO:0008381">
    <property type="term" value="F:mechanosensitive monoatomic ion channel activity"/>
    <property type="evidence" value="ECO:0007669"/>
    <property type="project" value="UniProtKB-ARBA"/>
</dbReference>
<keyword evidence="12" id="KW-1185">Reference proteome</keyword>
<comment type="caution">
    <text evidence="11">The sequence shown here is derived from an EMBL/GenBank/DDBJ whole genome shotgun (WGS) entry which is preliminary data.</text>
</comment>
<comment type="subcellular location">
    <subcellularLocation>
        <location evidence="1">Cell membrane</location>
        <topology evidence="1">Multi-pass membrane protein</topology>
    </subcellularLocation>
</comment>
<proteinExistence type="inferred from homology"/>
<evidence type="ECO:0000256" key="3">
    <source>
        <dbReference type="ARBA" id="ARBA00022475"/>
    </source>
</evidence>
<dbReference type="Gene3D" id="2.30.30.60">
    <property type="match status" value="1"/>
</dbReference>
<evidence type="ECO:0000313" key="11">
    <source>
        <dbReference type="EMBL" id="MBB3996309.1"/>
    </source>
</evidence>
<dbReference type="Gene3D" id="1.10.287.1260">
    <property type="match status" value="1"/>
</dbReference>
<evidence type="ECO:0000256" key="2">
    <source>
        <dbReference type="ARBA" id="ARBA00008017"/>
    </source>
</evidence>
<dbReference type="GO" id="GO:0005886">
    <property type="term" value="C:plasma membrane"/>
    <property type="evidence" value="ECO:0007669"/>
    <property type="project" value="UniProtKB-SubCell"/>
</dbReference>
<evidence type="ECO:0000259" key="10">
    <source>
        <dbReference type="Pfam" id="PF12607"/>
    </source>
</evidence>
<accession>A0A7W6E8Q3</accession>
<feature type="transmembrane region" description="Helical" evidence="7">
    <location>
        <begin position="522"/>
        <end position="548"/>
    </location>
</feature>
<feature type="transmembrane region" description="Helical" evidence="7">
    <location>
        <begin position="576"/>
        <end position="597"/>
    </location>
</feature>